<feature type="non-terminal residue" evidence="3">
    <location>
        <position position="129"/>
    </location>
</feature>
<keyword evidence="4" id="KW-1185">Reference proteome</keyword>
<reference evidence="4" key="1">
    <citation type="submission" date="2021-01" db="EMBL/GenBank/DDBJ databases">
        <title>Caligus Genome Assembly.</title>
        <authorList>
            <person name="Gallardo-Escarate C."/>
        </authorList>
    </citation>
    <scope>NUCLEOTIDE SEQUENCE [LARGE SCALE GENOMIC DNA]</scope>
</reference>
<sequence>MTIEKSPQEEEEENIRPVRRSRRKSWPPAEINAVLIDPLSSSLADSGMGQSRQGDEEPEAPVVVEPPASSVVSARTFRKRRIASIFQHYYPEGGWGYVIVVTALAVSMLNHGMQLSFGYLGLRAAIRYR</sequence>
<proteinExistence type="predicted"/>
<accession>A0A7T8HIA5</accession>
<feature type="region of interest" description="Disordered" evidence="1">
    <location>
        <begin position="38"/>
        <end position="67"/>
    </location>
</feature>
<dbReference type="EMBL" id="CP045896">
    <property type="protein sequence ID" value="QQP50281.1"/>
    <property type="molecule type" value="Genomic_DNA"/>
</dbReference>
<dbReference type="Proteomes" id="UP000595437">
    <property type="component" value="Chromosome 7"/>
</dbReference>
<evidence type="ECO:0000313" key="3">
    <source>
        <dbReference type="EMBL" id="QQP50281.1"/>
    </source>
</evidence>
<protein>
    <submittedName>
        <fullName evidence="3">Uncharacterized protein</fullName>
    </submittedName>
</protein>
<feature type="region of interest" description="Disordered" evidence="1">
    <location>
        <begin position="1"/>
        <end position="24"/>
    </location>
</feature>
<dbReference type="AlphaFoldDB" id="A0A7T8HIA5"/>
<feature type="transmembrane region" description="Helical" evidence="2">
    <location>
        <begin position="95"/>
        <end position="122"/>
    </location>
</feature>
<feature type="compositionally biased region" description="Polar residues" evidence="1">
    <location>
        <begin position="39"/>
        <end position="52"/>
    </location>
</feature>
<evidence type="ECO:0000313" key="4">
    <source>
        <dbReference type="Proteomes" id="UP000595437"/>
    </source>
</evidence>
<keyword evidence="2" id="KW-0812">Transmembrane</keyword>
<evidence type="ECO:0000256" key="2">
    <source>
        <dbReference type="SAM" id="Phobius"/>
    </source>
</evidence>
<dbReference type="OrthoDB" id="6499973at2759"/>
<keyword evidence="2" id="KW-1133">Transmembrane helix</keyword>
<keyword evidence="2" id="KW-0472">Membrane</keyword>
<organism evidence="3 4">
    <name type="scientific">Caligus rogercresseyi</name>
    <name type="common">Sea louse</name>
    <dbReference type="NCBI Taxonomy" id="217165"/>
    <lineage>
        <taxon>Eukaryota</taxon>
        <taxon>Metazoa</taxon>
        <taxon>Ecdysozoa</taxon>
        <taxon>Arthropoda</taxon>
        <taxon>Crustacea</taxon>
        <taxon>Multicrustacea</taxon>
        <taxon>Hexanauplia</taxon>
        <taxon>Copepoda</taxon>
        <taxon>Siphonostomatoida</taxon>
        <taxon>Caligidae</taxon>
        <taxon>Caligus</taxon>
    </lineage>
</organism>
<name>A0A7T8HIA5_CALRO</name>
<gene>
    <name evidence="3" type="ORF">FKW44_011233</name>
</gene>
<evidence type="ECO:0000256" key="1">
    <source>
        <dbReference type="SAM" id="MobiDB-lite"/>
    </source>
</evidence>